<reference evidence="9" key="1">
    <citation type="submission" date="2020-10" db="EMBL/GenBank/DDBJ databases">
        <title>High-Quality Genome Resource of Clonostachys rosea strain S41 by Oxford Nanopore Long-Read Sequencing.</title>
        <authorList>
            <person name="Wang H."/>
        </authorList>
    </citation>
    <scope>NUCLEOTIDE SEQUENCE</scope>
    <source>
        <strain evidence="9">S41</strain>
    </source>
</reference>
<evidence type="ECO:0000256" key="6">
    <source>
        <dbReference type="ARBA" id="ARBA00023242"/>
    </source>
</evidence>
<comment type="caution">
    <text evidence="9">The sequence shown here is derived from an EMBL/GenBank/DDBJ whole genome shotgun (WGS) entry which is preliminary data.</text>
</comment>
<dbReference type="GO" id="GO:0000981">
    <property type="term" value="F:DNA-binding transcription factor activity, RNA polymerase II-specific"/>
    <property type="evidence" value="ECO:0007669"/>
    <property type="project" value="InterPro"/>
</dbReference>
<dbReference type="GO" id="GO:0016020">
    <property type="term" value="C:membrane"/>
    <property type="evidence" value="ECO:0007669"/>
    <property type="project" value="UniProtKB-SubCell"/>
</dbReference>
<keyword evidence="4 8" id="KW-1133">Transmembrane helix</keyword>
<keyword evidence="5 8" id="KW-0472">Membrane</keyword>
<comment type="subcellular location">
    <subcellularLocation>
        <location evidence="1">Membrane</location>
        <topology evidence="1">Multi-pass membrane protein</topology>
    </subcellularLocation>
</comment>
<dbReference type="InterPro" id="IPR001138">
    <property type="entry name" value="Zn2Cys6_DnaBD"/>
</dbReference>
<feature type="transmembrane region" description="Helical" evidence="8">
    <location>
        <begin position="192"/>
        <end position="211"/>
    </location>
</feature>
<evidence type="ECO:0000256" key="5">
    <source>
        <dbReference type="ARBA" id="ARBA00023136"/>
    </source>
</evidence>
<evidence type="ECO:0008006" key="11">
    <source>
        <dbReference type="Google" id="ProtNLM"/>
    </source>
</evidence>
<keyword evidence="2" id="KW-0813">Transport</keyword>
<protein>
    <recommendedName>
        <fullName evidence="11">Zn(2)-C6 fungal-type domain-containing protein</fullName>
    </recommendedName>
</protein>
<dbReference type="PANTHER" id="PTHR45649">
    <property type="entry name" value="AMINO-ACID PERMEASE BAT1"/>
    <property type="match status" value="1"/>
</dbReference>
<dbReference type="InterPro" id="IPR036864">
    <property type="entry name" value="Zn2-C6_fun-type_DNA-bd_sf"/>
</dbReference>
<evidence type="ECO:0000256" key="4">
    <source>
        <dbReference type="ARBA" id="ARBA00022989"/>
    </source>
</evidence>
<dbReference type="GO" id="GO:0008270">
    <property type="term" value="F:zinc ion binding"/>
    <property type="evidence" value="ECO:0007669"/>
    <property type="project" value="InterPro"/>
</dbReference>
<dbReference type="Pfam" id="PF13520">
    <property type="entry name" value="AA_permease_2"/>
    <property type="match status" value="1"/>
</dbReference>
<evidence type="ECO:0000256" key="1">
    <source>
        <dbReference type="ARBA" id="ARBA00004141"/>
    </source>
</evidence>
<proteinExistence type="predicted"/>
<dbReference type="Gene3D" id="1.20.1740.10">
    <property type="entry name" value="Amino acid/polyamine transporter I"/>
    <property type="match status" value="1"/>
</dbReference>
<evidence type="ECO:0000313" key="9">
    <source>
        <dbReference type="EMBL" id="KAF9751124.1"/>
    </source>
</evidence>
<dbReference type="Proteomes" id="UP000616885">
    <property type="component" value="Unassembled WGS sequence"/>
</dbReference>
<dbReference type="EMBL" id="JADCTT010000006">
    <property type="protein sequence ID" value="KAF9751124.1"/>
    <property type="molecule type" value="Genomic_DNA"/>
</dbReference>
<feature type="region of interest" description="Disordered" evidence="7">
    <location>
        <begin position="556"/>
        <end position="583"/>
    </location>
</feature>
<feature type="transmembrane region" description="Helical" evidence="8">
    <location>
        <begin position="231"/>
        <end position="251"/>
    </location>
</feature>
<sequence length="1056" mass="114715">MSSAEVKKSATEMQDVLSPNRDDDPNLKRNFARSSMLALCVSLMATWEALTSVMAAGLVSGGPVSLVYGMIVAVIGSTCSAMSLSELASVQPTAGGQYHFVAHLSPGSIRKGAGWLGGYISLLGWVAVTGSAPFLSGTLIQGLLVLNYSEQGYVFERWHGTLIYWAILIFSSVVCVFCNGVLPLIQKLSMALHVILFVTLITVMCVLSPTKNSAEFVFVSFQNNSGWESDGVAWCIGLLSSAYVLVGYDGATHLGEEMENAAMGIPFAMVGSVVANGIMGFGFLIALLFCMGDIDSALNTNTGFPIIQIFYTITGNKAAATVMVVSISFMAMLSTIALHTSASRMLWAFARDQALPWSRVVSRIDEKRNVPTVAILIITLLLMLLGLINIGSTTAFNAILSLAVVGLQTSYLMPICLVLWRRIAVPDTLAWGPWRLGKAGVVVNIVAILYLGFTCVFMLFPPYQPRVKCDETVPSCRRCLKTGLTCPGYLRPVKWSTKHEKLPVPSEGHSAGDDTAAGVNVDDDRQVFSPSSSLFSERAGTFSPMSLTSQITSSYVATTTGEGSPASNSSGDQGSSALGTSVASPPQTELFILSAPNSPPQSSQMTIIIPQNKDALLSLYVPTEESSVLLSHYFSLICRINSSFDSENNPFRNQISKLINDSPLMFYCVLSMSAAHLHQYDNNTTISFEYQARALSQLSTDLSTTCILPSQPTHQEHESTELSGPSQTTLVKDELLLGIILLGMTSAWNDASSPGYSHLIGSRVLFKSWMSMNGLNTANTASAMTDIQRFIVSSMVYWEALSSFVVDQRTEDLAYLDCLANQRWTGTITPSPWTGVATPIFIHLAKVGSLMRKKRALRNISLFRDSEAYRDALYFQLVEDARALEQVILGWRVPFVSLVEDTGDPRAPRNISGGSHAAIVWLPSSSCTEPFQKLWKTTLALPFPNILSDSSTLPVQGLALVAAGSVLGRVGSPEKAALDQEVMEWRAFVRERMVLLHSFVGLRPVKHAAIMIEEAWTRMDALVYSNSGFEFVGNMLSDSVHWMDIMIEKRLETILG</sequence>
<gene>
    <name evidence="9" type="ORF">IM811_015344</name>
</gene>
<accession>A0A8H7N8I7</accession>
<organism evidence="9 10">
    <name type="scientific">Bionectria ochroleuca</name>
    <name type="common">Gliocladium roseum</name>
    <dbReference type="NCBI Taxonomy" id="29856"/>
    <lineage>
        <taxon>Eukaryota</taxon>
        <taxon>Fungi</taxon>
        <taxon>Dikarya</taxon>
        <taxon>Ascomycota</taxon>
        <taxon>Pezizomycotina</taxon>
        <taxon>Sordariomycetes</taxon>
        <taxon>Hypocreomycetidae</taxon>
        <taxon>Hypocreales</taxon>
        <taxon>Bionectriaceae</taxon>
        <taxon>Clonostachys</taxon>
    </lineage>
</organism>
<keyword evidence="6" id="KW-0539">Nucleus</keyword>
<evidence type="ECO:0000313" key="10">
    <source>
        <dbReference type="Proteomes" id="UP000616885"/>
    </source>
</evidence>
<evidence type="ECO:0000256" key="2">
    <source>
        <dbReference type="ARBA" id="ARBA00022448"/>
    </source>
</evidence>
<evidence type="ECO:0000256" key="3">
    <source>
        <dbReference type="ARBA" id="ARBA00022692"/>
    </source>
</evidence>
<feature type="transmembrane region" description="Helical" evidence="8">
    <location>
        <begin position="441"/>
        <end position="460"/>
    </location>
</feature>
<name>A0A8H7N8I7_BIOOC</name>
<keyword evidence="3 8" id="KW-0812">Transmembrane</keyword>
<feature type="transmembrane region" description="Helical" evidence="8">
    <location>
        <begin position="398"/>
        <end position="420"/>
    </location>
</feature>
<dbReference type="InterPro" id="IPR021858">
    <property type="entry name" value="Fun_TF"/>
</dbReference>
<feature type="transmembrane region" description="Helical" evidence="8">
    <location>
        <begin position="263"/>
        <end position="289"/>
    </location>
</feature>
<feature type="transmembrane region" description="Helical" evidence="8">
    <location>
        <begin position="119"/>
        <end position="142"/>
    </location>
</feature>
<evidence type="ECO:0000256" key="8">
    <source>
        <dbReference type="SAM" id="Phobius"/>
    </source>
</evidence>
<dbReference type="AlphaFoldDB" id="A0A8H7N8I7"/>
<dbReference type="CDD" id="cd00067">
    <property type="entry name" value="GAL4"/>
    <property type="match status" value="1"/>
</dbReference>
<dbReference type="InterPro" id="IPR002293">
    <property type="entry name" value="AA/rel_permease1"/>
</dbReference>
<feature type="transmembrane region" description="Helical" evidence="8">
    <location>
        <begin position="162"/>
        <end position="185"/>
    </location>
</feature>
<dbReference type="PANTHER" id="PTHR45649:SF5">
    <property type="entry name" value="GABA TRANSPORTER (EUROFUNG)-RELATED"/>
    <property type="match status" value="1"/>
</dbReference>
<feature type="compositionally biased region" description="Basic and acidic residues" evidence="7">
    <location>
        <begin position="1"/>
        <end position="10"/>
    </location>
</feature>
<dbReference type="GO" id="GO:0022857">
    <property type="term" value="F:transmembrane transporter activity"/>
    <property type="evidence" value="ECO:0007669"/>
    <property type="project" value="InterPro"/>
</dbReference>
<feature type="transmembrane region" description="Helical" evidence="8">
    <location>
        <begin position="373"/>
        <end position="392"/>
    </location>
</feature>
<dbReference type="SUPFAM" id="SSF57701">
    <property type="entry name" value="Zn2/Cys6 DNA-binding domain"/>
    <property type="match status" value="1"/>
</dbReference>
<dbReference type="Pfam" id="PF11951">
    <property type="entry name" value="Fungal_trans_2"/>
    <property type="match status" value="1"/>
</dbReference>
<evidence type="ECO:0000256" key="7">
    <source>
        <dbReference type="SAM" id="MobiDB-lite"/>
    </source>
</evidence>
<feature type="region of interest" description="Disordered" evidence="7">
    <location>
        <begin position="1"/>
        <end position="24"/>
    </location>
</feature>
<feature type="transmembrane region" description="Helical" evidence="8">
    <location>
        <begin position="318"/>
        <end position="338"/>
    </location>
</feature>